<name>A0A0D1ZBL7_9EURO</name>
<sequence length="385" mass="42776">MTVATMTTAVISHKRPEGTPYQLDPDKTLKASQGLLQHVQAETKRLQEESSKRNLLAAKISDSEDEADSNGDKPIWLTLTTKQHIVDQKRLKPSKISVPHSLNKSSDLRICLIVADPQRAVKNVVADPAFPEHLKSRINRIIGFTKLKARYKTFESRRQLLSEHDIFLADERIVTRLPGVLGKVFYKATTKRPIPTVVAHTEKDKKDQRPKSAKKEVAAPPSSPTVLGKEIEKALDAVPIHLRPGVLVAVRVGLASFKPEQLSENISAIVQKLIEKHVVKGWRNVRGIHIKGQSSVAVPIWSADELWTESEDITTLEDAQEEDDGEQGQKRKRNPSTTKGPQAGARKKTKVEDGSDKKSAADRELAQVRKSKLAAQKAQIFGEEI</sequence>
<accession>A0A0D1ZBL7</accession>
<feature type="compositionally biased region" description="Polar residues" evidence="1">
    <location>
        <begin position="1"/>
        <end position="10"/>
    </location>
</feature>
<dbReference type="InterPro" id="IPR028364">
    <property type="entry name" value="Ribosomal_uL1/biogenesis"/>
</dbReference>
<feature type="region of interest" description="Disordered" evidence="1">
    <location>
        <begin position="197"/>
        <end position="224"/>
    </location>
</feature>
<dbReference type="CDD" id="cd00403">
    <property type="entry name" value="Ribosomal_L1"/>
    <property type="match status" value="1"/>
</dbReference>
<dbReference type="Proteomes" id="UP000053599">
    <property type="component" value="Unassembled WGS sequence"/>
</dbReference>
<dbReference type="EMBL" id="KN846952">
    <property type="protein sequence ID" value="KIV84143.1"/>
    <property type="molecule type" value="Genomic_DNA"/>
</dbReference>
<dbReference type="InterPro" id="IPR023674">
    <property type="entry name" value="Ribosomal_uL1-like"/>
</dbReference>
<feature type="region of interest" description="Disordered" evidence="1">
    <location>
        <begin position="1"/>
        <end position="21"/>
    </location>
</feature>
<gene>
    <name evidence="2" type="ORF">PV11_06116</name>
</gene>
<dbReference type="PANTHER" id="PTHR23105">
    <property type="entry name" value="RIBOSOMAL PROTEIN L7AE FAMILY MEMBER"/>
    <property type="match status" value="1"/>
</dbReference>
<feature type="compositionally biased region" description="Basic and acidic residues" evidence="1">
    <location>
        <begin position="350"/>
        <end position="367"/>
    </location>
</feature>
<dbReference type="InterPro" id="IPR050257">
    <property type="entry name" value="eL8/uL1-like"/>
</dbReference>
<dbReference type="SUPFAM" id="SSF56808">
    <property type="entry name" value="Ribosomal protein L1"/>
    <property type="match status" value="1"/>
</dbReference>
<dbReference type="STRING" id="1016849.A0A0D1ZBL7"/>
<dbReference type="AlphaFoldDB" id="A0A0D1ZBL7"/>
<dbReference type="InterPro" id="IPR016095">
    <property type="entry name" value="Ribosomal_uL1_3-a/b-sand"/>
</dbReference>
<dbReference type="Gene3D" id="3.30.190.20">
    <property type="match status" value="1"/>
</dbReference>
<dbReference type="Gene3D" id="3.40.50.790">
    <property type="match status" value="1"/>
</dbReference>
<feature type="compositionally biased region" description="Basic and acidic residues" evidence="1">
    <location>
        <begin position="200"/>
        <end position="217"/>
    </location>
</feature>
<protein>
    <recommendedName>
        <fullName evidence="4">Ribosomal protein L1</fullName>
    </recommendedName>
</protein>
<proteinExistence type="predicted"/>
<feature type="region of interest" description="Disordered" evidence="1">
    <location>
        <begin position="316"/>
        <end position="369"/>
    </location>
</feature>
<dbReference type="OrthoDB" id="10251727at2759"/>
<evidence type="ECO:0000256" key="1">
    <source>
        <dbReference type="SAM" id="MobiDB-lite"/>
    </source>
</evidence>
<feature type="compositionally biased region" description="Acidic residues" evidence="1">
    <location>
        <begin position="316"/>
        <end position="326"/>
    </location>
</feature>
<organism evidence="2 3">
    <name type="scientific">Exophiala sideris</name>
    <dbReference type="NCBI Taxonomy" id="1016849"/>
    <lineage>
        <taxon>Eukaryota</taxon>
        <taxon>Fungi</taxon>
        <taxon>Dikarya</taxon>
        <taxon>Ascomycota</taxon>
        <taxon>Pezizomycotina</taxon>
        <taxon>Eurotiomycetes</taxon>
        <taxon>Chaetothyriomycetidae</taxon>
        <taxon>Chaetothyriales</taxon>
        <taxon>Herpotrichiellaceae</taxon>
        <taxon>Exophiala</taxon>
    </lineage>
</organism>
<evidence type="ECO:0000313" key="3">
    <source>
        <dbReference type="Proteomes" id="UP000053599"/>
    </source>
</evidence>
<dbReference type="GO" id="GO:0003723">
    <property type="term" value="F:RNA binding"/>
    <property type="evidence" value="ECO:0007669"/>
    <property type="project" value="InterPro"/>
</dbReference>
<reference evidence="2 3" key="1">
    <citation type="submission" date="2015-01" db="EMBL/GenBank/DDBJ databases">
        <title>The Genome Sequence of Exophiala sideris CBS121828.</title>
        <authorList>
            <consortium name="The Broad Institute Genomics Platform"/>
            <person name="Cuomo C."/>
            <person name="de Hoog S."/>
            <person name="Gorbushina A."/>
            <person name="Stielow B."/>
            <person name="Teixiera M."/>
            <person name="Abouelleil A."/>
            <person name="Chapman S.B."/>
            <person name="Priest M."/>
            <person name="Young S.K."/>
            <person name="Wortman J."/>
            <person name="Nusbaum C."/>
            <person name="Birren B."/>
        </authorList>
    </citation>
    <scope>NUCLEOTIDE SEQUENCE [LARGE SCALE GENOMIC DNA]</scope>
    <source>
        <strain evidence="2 3">CBS 121828</strain>
    </source>
</reference>
<evidence type="ECO:0008006" key="4">
    <source>
        <dbReference type="Google" id="ProtNLM"/>
    </source>
</evidence>
<evidence type="ECO:0000313" key="2">
    <source>
        <dbReference type="EMBL" id="KIV84143.1"/>
    </source>
</evidence>
<dbReference type="HOGENOM" id="CLU_026457_5_0_1"/>
<dbReference type="Pfam" id="PF00687">
    <property type="entry name" value="Ribosomal_L1"/>
    <property type="match status" value="1"/>
</dbReference>